<keyword evidence="3" id="KW-1185">Reference proteome</keyword>
<dbReference type="Proteomes" id="UP000298213">
    <property type="component" value="Unassembled WGS sequence"/>
</dbReference>
<evidence type="ECO:0000313" key="3">
    <source>
        <dbReference type="Proteomes" id="UP000298213"/>
    </source>
</evidence>
<dbReference type="InterPro" id="IPR007047">
    <property type="entry name" value="Flp_Fap"/>
</dbReference>
<comment type="caution">
    <text evidence="2">The sequence shown here is derived from an EMBL/GenBank/DDBJ whole genome shotgun (WGS) entry which is preliminary data.</text>
</comment>
<proteinExistence type="predicted"/>
<dbReference type="AlphaFoldDB" id="A0A4Y8ZKJ8"/>
<keyword evidence="1" id="KW-0472">Membrane</keyword>
<name>A0A4Y8ZKJ8_9SPHN</name>
<gene>
    <name evidence="2" type="ORF">E2493_19560</name>
</gene>
<feature type="transmembrane region" description="Helical" evidence="1">
    <location>
        <begin position="21"/>
        <end position="38"/>
    </location>
</feature>
<dbReference type="Pfam" id="PF04964">
    <property type="entry name" value="Flp_Fap"/>
    <property type="match status" value="1"/>
</dbReference>
<organism evidence="2 3">
    <name type="scientific">Sphingomonas parva</name>
    <dbReference type="NCBI Taxonomy" id="2555898"/>
    <lineage>
        <taxon>Bacteria</taxon>
        <taxon>Pseudomonadati</taxon>
        <taxon>Pseudomonadota</taxon>
        <taxon>Alphaproteobacteria</taxon>
        <taxon>Sphingomonadales</taxon>
        <taxon>Sphingomonadaceae</taxon>
        <taxon>Sphingomonas</taxon>
    </lineage>
</organism>
<reference evidence="2 3" key="1">
    <citation type="submission" date="2019-03" db="EMBL/GenBank/DDBJ databases">
        <title>Genome sequence of Sphingomonas sp. 17J27-24.</title>
        <authorList>
            <person name="Kim M."/>
            <person name="Maeng S."/>
            <person name="Sathiyaraj S."/>
        </authorList>
    </citation>
    <scope>NUCLEOTIDE SEQUENCE [LARGE SCALE GENOMIC DNA]</scope>
    <source>
        <strain evidence="2 3">17J27-24</strain>
    </source>
</reference>
<keyword evidence="1" id="KW-1133">Transmembrane helix</keyword>
<accession>A0A4Y8ZKJ8</accession>
<protein>
    <submittedName>
        <fullName evidence="2">Flp family type IVb pilin</fullName>
    </submittedName>
</protein>
<evidence type="ECO:0000313" key="2">
    <source>
        <dbReference type="EMBL" id="TFI56540.1"/>
    </source>
</evidence>
<keyword evidence="1" id="KW-0812">Transmembrane</keyword>
<dbReference type="RefSeq" id="WP_135090255.1">
    <property type="nucleotide sequence ID" value="NZ_SPDV01000069.1"/>
</dbReference>
<evidence type="ECO:0000256" key="1">
    <source>
        <dbReference type="SAM" id="Phobius"/>
    </source>
</evidence>
<sequence length="60" mass="6231">MKIFRKLKKNEKGATAIEYGLIAALIAVAAIAAMQSVGDSVGNTFNNVSGCLADSDNCPE</sequence>
<dbReference type="EMBL" id="SPDV01000069">
    <property type="protein sequence ID" value="TFI56540.1"/>
    <property type="molecule type" value="Genomic_DNA"/>
</dbReference>